<dbReference type="Proteomes" id="UP001375240">
    <property type="component" value="Unassembled WGS sequence"/>
</dbReference>
<dbReference type="Gene3D" id="1.10.287.110">
    <property type="entry name" value="DnaJ domain"/>
    <property type="match status" value="1"/>
</dbReference>
<accession>A0AAV9V2N3</accession>
<name>A0AAV9V2N3_9PEZI</name>
<dbReference type="PROSITE" id="PS50076">
    <property type="entry name" value="DNAJ_2"/>
    <property type="match status" value="1"/>
</dbReference>
<keyword evidence="10" id="KW-1185">Reference proteome</keyword>
<protein>
    <recommendedName>
        <fullName evidence="8">J domain-containing protein</fullName>
    </recommendedName>
</protein>
<evidence type="ECO:0000256" key="3">
    <source>
        <dbReference type="ARBA" id="ARBA00022490"/>
    </source>
</evidence>
<keyword evidence="4" id="KW-0143">Chaperone</keyword>
<dbReference type="SUPFAM" id="SSF46565">
    <property type="entry name" value="Chaperone J-domain"/>
    <property type="match status" value="1"/>
</dbReference>
<feature type="compositionally biased region" description="Basic and acidic residues" evidence="7">
    <location>
        <begin position="129"/>
        <end position="156"/>
    </location>
</feature>
<feature type="compositionally biased region" description="Low complexity" evidence="7">
    <location>
        <begin position="321"/>
        <end position="341"/>
    </location>
</feature>
<dbReference type="EMBL" id="JAVHNQ010000004">
    <property type="protein sequence ID" value="KAK6350170.1"/>
    <property type="molecule type" value="Genomic_DNA"/>
</dbReference>
<evidence type="ECO:0000256" key="6">
    <source>
        <dbReference type="SAM" id="Coils"/>
    </source>
</evidence>
<feature type="coiled-coil region" evidence="6">
    <location>
        <begin position="365"/>
        <end position="393"/>
    </location>
</feature>
<comment type="caution">
    <text evidence="9">The sequence shown here is derived from an EMBL/GenBank/DDBJ whole genome shotgun (WGS) entry which is preliminary data.</text>
</comment>
<evidence type="ECO:0000256" key="4">
    <source>
        <dbReference type="ARBA" id="ARBA00023186"/>
    </source>
</evidence>
<evidence type="ECO:0000313" key="9">
    <source>
        <dbReference type="EMBL" id="KAK6350170.1"/>
    </source>
</evidence>
<comment type="subcellular location">
    <subcellularLocation>
        <location evidence="2">Cytoplasm</location>
    </subcellularLocation>
    <subcellularLocation>
        <location evidence="1">Nucleus</location>
    </subcellularLocation>
</comment>
<organism evidence="9 10">
    <name type="scientific">Orbilia brochopaga</name>
    <dbReference type="NCBI Taxonomy" id="3140254"/>
    <lineage>
        <taxon>Eukaryota</taxon>
        <taxon>Fungi</taxon>
        <taxon>Dikarya</taxon>
        <taxon>Ascomycota</taxon>
        <taxon>Pezizomycotina</taxon>
        <taxon>Orbiliomycetes</taxon>
        <taxon>Orbiliales</taxon>
        <taxon>Orbiliaceae</taxon>
        <taxon>Orbilia</taxon>
    </lineage>
</organism>
<dbReference type="SMART" id="SM00271">
    <property type="entry name" value="DnaJ"/>
    <property type="match status" value="1"/>
</dbReference>
<reference evidence="9 10" key="1">
    <citation type="submission" date="2019-10" db="EMBL/GenBank/DDBJ databases">
        <authorList>
            <person name="Palmer J.M."/>
        </authorList>
    </citation>
    <scope>NUCLEOTIDE SEQUENCE [LARGE SCALE GENOMIC DNA]</scope>
    <source>
        <strain evidence="9 10">TWF696</strain>
    </source>
</reference>
<dbReference type="InterPro" id="IPR036869">
    <property type="entry name" value="J_dom_sf"/>
</dbReference>
<keyword evidence="6" id="KW-0175">Coiled coil</keyword>
<dbReference type="Pfam" id="PF00226">
    <property type="entry name" value="DnaJ"/>
    <property type="match status" value="1"/>
</dbReference>
<dbReference type="PANTHER" id="PTHR44313:SF1">
    <property type="entry name" value="DNAJ HOMOLOG SUBFAMILY C MEMBER 17"/>
    <property type="match status" value="1"/>
</dbReference>
<dbReference type="GO" id="GO:0005737">
    <property type="term" value="C:cytoplasm"/>
    <property type="evidence" value="ECO:0007669"/>
    <property type="project" value="UniProtKB-SubCell"/>
</dbReference>
<keyword evidence="5" id="KW-0539">Nucleus</keyword>
<dbReference type="Gene3D" id="3.30.70.330">
    <property type="match status" value="1"/>
</dbReference>
<dbReference type="AlphaFoldDB" id="A0AAV9V2N3"/>
<gene>
    <name evidence="9" type="ORF">TWF696_006414</name>
</gene>
<dbReference type="InterPro" id="IPR052094">
    <property type="entry name" value="Pre-mRNA-splicing_ERAD"/>
</dbReference>
<dbReference type="GO" id="GO:0005681">
    <property type="term" value="C:spliceosomal complex"/>
    <property type="evidence" value="ECO:0007669"/>
    <property type="project" value="TreeGrafter"/>
</dbReference>
<sequence>MPSESEAVEFASSSTSFYELLSLESTAPAKDVRRAYRKTALQYHPDKNPDNPSAVEKFHLLTAAQEILCDVALRAAYDNALAAKAARKRRADAYDSNRRQMKEDLEARENTFKRQKVEIDEKKQALQRLKEEGARRRMEMDERKKREAAAAAKAEEPLETATSMDVDEGTNTVPGESRFSEFDRTVKVKWRRKGPGELMDKAGLVDLFSRFGDVDECVVVGGSSDKEKEKKYMSALLVFRNIAHAYAAVHRDRKALEREDDEWGLFRDVVWASGKEPDLTFTKPAKSQSSGTHTSKQEPDISKPAPDDDEDKFPTSSTSYKPASKSAPSFGSFKGSSFEKSTASDSPSLAEDMDYESITLMRMKARAAEKRKAEQQRLTEELLRKEAEEEKARE</sequence>
<evidence type="ECO:0000256" key="2">
    <source>
        <dbReference type="ARBA" id="ARBA00004496"/>
    </source>
</evidence>
<feature type="region of interest" description="Disordered" evidence="7">
    <location>
        <begin position="278"/>
        <end position="351"/>
    </location>
</feature>
<evidence type="ECO:0000256" key="5">
    <source>
        <dbReference type="ARBA" id="ARBA00023242"/>
    </source>
</evidence>
<feature type="region of interest" description="Disordered" evidence="7">
    <location>
        <begin position="129"/>
        <end position="178"/>
    </location>
</feature>
<dbReference type="CDD" id="cd06257">
    <property type="entry name" value="DnaJ"/>
    <property type="match status" value="1"/>
</dbReference>
<dbReference type="PRINTS" id="PR00625">
    <property type="entry name" value="JDOMAIN"/>
</dbReference>
<dbReference type="InterPro" id="IPR001623">
    <property type="entry name" value="DnaJ_domain"/>
</dbReference>
<keyword evidence="3" id="KW-0963">Cytoplasm</keyword>
<dbReference type="GO" id="GO:0000390">
    <property type="term" value="P:spliceosomal complex disassembly"/>
    <property type="evidence" value="ECO:0007669"/>
    <property type="project" value="TreeGrafter"/>
</dbReference>
<evidence type="ECO:0000256" key="1">
    <source>
        <dbReference type="ARBA" id="ARBA00004123"/>
    </source>
</evidence>
<evidence type="ECO:0000259" key="8">
    <source>
        <dbReference type="PROSITE" id="PS50076"/>
    </source>
</evidence>
<evidence type="ECO:0000313" key="10">
    <source>
        <dbReference type="Proteomes" id="UP001375240"/>
    </source>
</evidence>
<dbReference type="PANTHER" id="PTHR44313">
    <property type="entry name" value="DNAJ HOMOLOG SUBFAMILY C MEMBER 17"/>
    <property type="match status" value="1"/>
</dbReference>
<feature type="domain" description="J" evidence="8">
    <location>
        <begin position="16"/>
        <end position="81"/>
    </location>
</feature>
<proteinExistence type="predicted"/>
<dbReference type="InterPro" id="IPR012677">
    <property type="entry name" value="Nucleotide-bd_a/b_plait_sf"/>
</dbReference>
<feature type="compositionally biased region" description="Polar residues" evidence="7">
    <location>
        <begin position="285"/>
        <end position="294"/>
    </location>
</feature>
<evidence type="ECO:0000256" key="7">
    <source>
        <dbReference type="SAM" id="MobiDB-lite"/>
    </source>
</evidence>